<proteinExistence type="predicted"/>
<protein>
    <submittedName>
        <fullName evidence="2">PIN domain-containing protein</fullName>
    </submittedName>
</protein>
<evidence type="ECO:0000313" key="2">
    <source>
        <dbReference type="EMBL" id="GAA0753309.1"/>
    </source>
</evidence>
<accession>A0ABN1K2Y6</accession>
<evidence type="ECO:0000259" key="1">
    <source>
        <dbReference type="Pfam" id="PF26343"/>
    </source>
</evidence>
<keyword evidence="3" id="KW-1185">Reference proteome</keyword>
<dbReference type="Pfam" id="PF26343">
    <property type="entry name" value="VapC50_C"/>
    <property type="match status" value="1"/>
</dbReference>
<gene>
    <name evidence="2" type="ORF">GCM10009107_28230</name>
</gene>
<dbReference type="RefSeq" id="WP_141291419.1">
    <property type="nucleotide sequence ID" value="NZ_BAAAEW010000018.1"/>
</dbReference>
<feature type="domain" description="VapC50 C-terminal" evidence="1">
    <location>
        <begin position="141"/>
        <end position="192"/>
    </location>
</feature>
<name>A0ABN1K2Y6_9BURK</name>
<dbReference type="EMBL" id="BAAAEW010000018">
    <property type="protein sequence ID" value="GAA0753309.1"/>
    <property type="molecule type" value="Genomic_DNA"/>
</dbReference>
<comment type="caution">
    <text evidence="2">The sequence shown here is derived from an EMBL/GenBank/DDBJ whole genome shotgun (WGS) entry which is preliminary data.</text>
</comment>
<sequence>MIPVVADADTLFGATTRGLLIHLDYRGAIRLHWSPLILDELSRALVDTGRKPDLASARRHEALMRTALPEAEIATAQVQAQFSAVATAMRSAKDIHVAACAQAVRIGLSGLDAPVVHLVTHNLRDFGIRKLSALGIKVMRPDVFLTALFEQSPRELASAFASLRATLRSAPTPELLLSRLAADGQSQAAAALLKRWQQDDFAL</sequence>
<dbReference type="InterPro" id="IPR058652">
    <property type="entry name" value="VapC50_C"/>
</dbReference>
<organism evidence="2 3">
    <name type="scientific">Ideonella azotifigens</name>
    <dbReference type="NCBI Taxonomy" id="513160"/>
    <lineage>
        <taxon>Bacteria</taxon>
        <taxon>Pseudomonadati</taxon>
        <taxon>Pseudomonadota</taxon>
        <taxon>Betaproteobacteria</taxon>
        <taxon>Burkholderiales</taxon>
        <taxon>Sphaerotilaceae</taxon>
        <taxon>Ideonella</taxon>
    </lineage>
</organism>
<reference evidence="2 3" key="1">
    <citation type="journal article" date="2019" name="Int. J. Syst. Evol. Microbiol.">
        <title>The Global Catalogue of Microorganisms (GCM) 10K type strain sequencing project: providing services to taxonomists for standard genome sequencing and annotation.</title>
        <authorList>
            <consortium name="The Broad Institute Genomics Platform"/>
            <consortium name="The Broad Institute Genome Sequencing Center for Infectious Disease"/>
            <person name="Wu L."/>
            <person name="Ma J."/>
        </authorList>
    </citation>
    <scope>NUCLEOTIDE SEQUENCE [LARGE SCALE GENOMIC DNA]</scope>
    <source>
        <strain evidence="2 3">JCM 15503</strain>
    </source>
</reference>
<evidence type="ECO:0000313" key="3">
    <source>
        <dbReference type="Proteomes" id="UP001500279"/>
    </source>
</evidence>
<dbReference type="Proteomes" id="UP001500279">
    <property type="component" value="Unassembled WGS sequence"/>
</dbReference>